<dbReference type="InterPro" id="IPR050300">
    <property type="entry name" value="GDXG_lipolytic_enzyme"/>
</dbReference>
<dbReference type="Pfam" id="PF07859">
    <property type="entry name" value="Abhydrolase_3"/>
    <property type="match status" value="1"/>
</dbReference>
<keyword evidence="1" id="KW-0378">Hydrolase</keyword>
<proteinExistence type="predicted"/>
<sequence>MALECTNKLWKTLYIAYEVFYILFIMLPMRSVTYLFTRPRSTWSWTHAMHVAFRRRFGNIISKVDMTTLLHIPDHRATKPTTGYNAESVWIEGVPSHLINSEFLVFASVAHVTPIRIPGYWYGRDGFPPKPTIPVPKSDRKRVFLYLHGGAFTAGSAHPGSLAPAYRNLVQLVTDAPHLFAVEYRLSSTRPLSEKHPFPAAFLDALAGYIHLVDVMGYDPSNVIVTGNSAGGNLALALVRYLVENQGHQWGCILSLPAPPGSLLLISPWTDLSNSHIETHMALIPPDEKLRLVRSAYTNDMDLLGDSYAGGYPSYGVLAYIGPFGLGITLSNRYISPACLTSLVQARFMGFPRTFIVSGGAERFLDQIRTLRDRMMRDMGEGQVTYYEERDGIHGFLSFPSHPGGHATLGAIRDWLAQR</sequence>
<dbReference type="Gene3D" id="3.40.50.1820">
    <property type="entry name" value="alpha/beta hydrolase"/>
    <property type="match status" value="1"/>
</dbReference>
<protein>
    <recommendedName>
        <fullName evidence="3">Alpha/beta hydrolase fold-3 domain-containing protein</fullName>
    </recommendedName>
</protein>
<dbReference type="PANTHER" id="PTHR48081:SF8">
    <property type="entry name" value="ALPHA_BETA HYDROLASE FOLD-3 DOMAIN-CONTAINING PROTEIN-RELATED"/>
    <property type="match status" value="1"/>
</dbReference>
<dbReference type="Proteomes" id="UP000053989">
    <property type="component" value="Unassembled WGS sequence"/>
</dbReference>
<reference evidence="4 5" key="1">
    <citation type="submission" date="2014-04" db="EMBL/GenBank/DDBJ databases">
        <authorList>
            <consortium name="DOE Joint Genome Institute"/>
            <person name="Kuo A."/>
            <person name="Kohler A."/>
            <person name="Nagy L.G."/>
            <person name="Floudas D."/>
            <person name="Copeland A."/>
            <person name="Barry K.W."/>
            <person name="Cichocki N."/>
            <person name="Veneault-Fourrey C."/>
            <person name="LaButti K."/>
            <person name="Lindquist E.A."/>
            <person name="Lipzen A."/>
            <person name="Lundell T."/>
            <person name="Morin E."/>
            <person name="Murat C."/>
            <person name="Sun H."/>
            <person name="Tunlid A."/>
            <person name="Henrissat B."/>
            <person name="Grigoriev I.V."/>
            <person name="Hibbett D.S."/>
            <person name="Martin F."/>
            <person name="Nordberg H.P."/>
            <person name="Cantor M.N."/>
            <person name="Hua S.X."/>
        </authorList>
    </citation>
    <scope>NUCLEOTIDE SEQUENCE [LARGE SCALE GENOMIC DNA]</scope>
    <source>
        <strain evidence="4 5">Foug A</strain>
    </source>
</reference>
<organism evidence="4 5">
    <name type="scientific">Scleroderma citrinum Foug A</name>
    <dbReference type="NCBI Taxonomy" id="1036808"/>
    <lineage>
        <taxon>Eukaryota</taxon>
        <taxon>Fungi</taxon>
        <taxon>Dikarya</taxon>
        <taxon>Basidiomycota</taxon>
        <taxon>Agaricomycotina</taxon>
        <taxon>Agaricomycetes</taxon>
        <taxon>Agaricomycetidae</taxon>
        <taxon>Boletales</taxon>
        <taxon>Sclerodermatineae</taxon>
        <taxon>Sclerodermataceae</taxon>
        <taxon>Scleroderma</taxon>
    </lineage>
</organism>
<feature type="domain" description="Alpha/beta hydrolase fold-3" evidence="3">
    <location>
        <begin position="145"/>
        <end position="299"/>
    </location>
</feature>
<dbReference type="AlphaFoldDB" id="A0A0C3DDD1"/>
<name>A0A0C3DDD1_9AGAM</name>
<evidence type="ECO:0000313" key="4">
    <source>
        <dbReference type="EMBL" id="KIM54409.1"/>
    </source>
</evidence>
<accession>A0A0C3DDD1</accession>
<dbReference type="GO" id="GO:0016787">
    <property type="term" value="F:hydrolase activity"/>
    <property type="evidence" value="ECO:0007669"/>
    <property type="project" value="UniProtKB-KW"/>
</dbReference>
<keyword evidence="2" id="KW-0472">Membrane</keyword>
<dbReference type="SUPFAM" id="SSF53474">
    <property type="entry name" value="alpha/beta-Hydrolases"/>
    <property type="match status" value="1"/>
</dbReference>
<gene>
    <name evidence="4" type="ORF">SCLCIDRAFT_1222008</name>
</gene>
<keyword evidence="5" id="KW-1185">Reference proteome</keyword>
<dbReference type="InterPro" id="IPR013094">
    <property type="entry name" value="AB_hydrolase_3"/>
</dbReference>
<dbReference type="OrthoDB" id="2152029at2759"/>
<dbReference type="InParanoid" id="A0A0C3DDD1"/>
<evidence type="ECO:0000256" key="2">
    <source>
        <dbReference type="SAM" id="Phobius"/>
    </source>
</evidence>
<feature type="transmembrane region" description="Helical" evidence="2">
    <location>
        <begin position="12"/>
        <end position="29"/>
    </location>
</feature>
<reference evidence="5" key="2">
    <citation type="submission" date="2015-01" db="EMBL/GenBank/DDBJ databases">
        <title>Evolutionary Origins and Diversification of the Mycorrhizal Mutualists.</title>
        <authorList>
            <consortium name="DOE Joint Genome Institute"/>
            <consortium name="Mycorrhizal Genomics Consortium"/>
            <person name="Kohler A."/>
            <person name="Kuo A."/>
            <person name="Nagy L.G."/>
            <person name="Floudas D."/>
            <person name="Copeland A."/>
            <person name="Barry K.W."/>
            <person name="Cichocki N."/>
            <person name="Veneault-Fourrey C."/>
            <person name="LaButti K."/>
            <person name="Lindquist E.A."/>
            <person name="Lipzen A."/>
            <person name="Lundell T."/>
            <person name="Morin E."/>
            <person name="Murat C."/>
            <person name="Riley R."/>
            <person name="Ohm R."/>
            <person name="Sun H."/>
            <person name="Tunlid A."/>
            <person name="Henrissat B."/>
            <person name="Grigoriev I.V."/>
            <person name="Hibbett D.S."/>
            <person name="Martin F."/>
        </authorList>
    </citation>
    <scope>NUCLEOTIDE SEQUENCE [LARGE SCALE GENOMIC DNA]</scope>
    <source>
        <strain evidence="5">Foug A</strain>
    </source>
</reference>
<keyword evidence="2" id="KW-1133">Transmembrane helix</keyword>
<evidence type="ECO:0000259" key="3">
    <source>
        <dbReference type="Pfam" id="PF07859"/>
    </source>
</evidence>
<dbReference type="EMBL" id="KN822155">
    <property type="protein sequence ID" value="KIM54409.1"/>
    <property type="molecule type" value="Genomic_DNA"/>
</dbReference>
<evidence type="ECO:0000256" key="1">
    <source>
        <dbReference type="ARBA" id="ARBA00022801"/>
    </source>
</evidence>
<dbReference type="STRING" id="1036808.A0A0C3DDD1"/>
<dbReference type="PANTHER" id="PTHR48081">
    <property type="entry name" value="AB HYDROLASE SUPERFAMILY PROTEIN C4A8.06C"/>
    <property type="match status" value="1"/>
</dbReference>
<dbReference type="InterPro" id="IPR029058">
    <property type="entry name" value="AB_hydrolase_fold"/>
</dbReference>
<evidence type="ECO:0000313" key="5">
    <source>
        <dbReference type="Proteomes" id="UP000053989"/>
    </source>
</evidence>
<dbReference type="HOGENOM" id="CLU_019364_1_0_1"/>
<keyword evidence="2" id="KW-0812">Transmembrane</keyword>